<evidence type="ECO:0000313" key="4">
    <source>
        <dbReference type="EMBL" id="RHN58201.1"/>
    </source>
</evidence>
<evidence type="ECO:0000313" key="5">
    <source>
        <dbReference type="EnsemblPlants" id="AET01056"/>
    </source>
</evidence>
<reference evidence="3 6" key="2">
    <citation type="journal article" date="2014" name="BMC Genomics">
        <title>An improved genome release (version Mt4.0) for the model legume Medicago truncatula.</title>
        <authorList>
            <person name="Tang H."/>
            <person name="Krishnakumar V."/>
            <person name="Bidwell S."/>
            <person name="Rosen B."/>
            <person name="Chan A."/>
            <person name="Zhou S."/>
            <person name="Gentzbittel L."/>
            <person name="Childs K.L."/>
            <person name="Yandell M."/>
            <person name="Gundlach H."/>
            <person name="Mayer K.F."/>
            <person name="Schwartz D.C."/>
            <person name="Town C.D."/>
        </authorList>
    </citation>
    <scope>GENOME REANNOTATION</scope>
    <source>
        <strain evidence="3">A17</strain>
        <strain evidence="5 6">cv. Jemalong A17</strain>
    </source>
</reference>
<keyword evidence="4" id="KW-0328">Glycosyltransferase</keyword>
<dbReference type="EnsemblPlants" id="AET01056">
    <property type="protein sequence ID" value="AET01056"/>
    <property type="gene ID" value="MTR_5g098960"/>
</dbReference>
<dbReference type="Proteomes" id="UP000002051">
    <property type="component" value="Chromosome 5"/>
</dbReference>
<name>G7KFD9_MEDTR</name>
<dbReference type="PANTHER" id="PTHR11926:SF1402">
    <property type="entry name" value="GLYCOSYLTRANSFERASE"/>
    <property type="match status" value="1"/>
</dbReference>
<sequence length="457" mass="51641">MNMKKPIIVFVPYPAQGHVSPMQNLASVFVSQGFEAVIVLPQHVHKKINNNDDDDDDRIIKWVALADGMEEDSTTPDFFAIESSMESIMPNHFEEFLQNQNQNLDDVCLVVVDLLASWAIQVASKFGIPTAGFWPAMLASYLLIASIPQMLRTGLISDTGLPQHEGKITFVPALPVVSTEDLPWLIGTIGARKARFKFWMRTLERSRNLKWILVNSFPNETKVSISNSHSQSVLPIGPICSRPNDFTKTLSFWEQDLSCLKWLSNQKTNSVVYVSFGSWVNPIGESNLKNLALALEATMRPFIWVLRSSWRQGLPIGFLERIFKQGKGLVVSWAPQKEILEHNSVGCFITHCGWNSTLEALQFQKKLLCYPVAGDQFVNCAYIVEVWRVGLRLNGFGERDVEEGLAKVIEDKEIGRRLMTLYERIMGIQGDNKSGPFLLKSFVEQLAQENIYHSSKF</sequence>
<dbReference type="PaxDb" id="3880-AET01056"/>
<comment type="similarity">
    <text evidence="1">Belongs to the UDP-glycosyltransferase family.</text>
</comment>
<dbReference type="Proteomes" id="UP000265566">
    <property type="component" value="Chromosome 5"/>
</dbReference>
<dbReference type="eggNOG" id="KOG1192">
    <property type="taxonomic scope" value="Eukaryota"/>
</dbReference>
<keyword evidence="6" id="KW-1185">Reference proteome</keyword>
<reference evidence="7" key="4">
    <citation type="journal article" date="2018" name="Nat. Plants">
        <title>Whole-genome landscape of Medicago truncatula symbiotic genes.</title>
        <authorList>
            <person name="Pecrix Y."/>
            <person name="Staton S.E."/>
            <person name="Sallet E."/>
            <person name="Lelandais-Briere C."/>
            <person name="Moreau S."/>
            <person name="Carrere S."/>
            <person name="Blein T."/>
            <person name="Jardinaud M.F."/>
            <person name="Latrasse D."/>
            <person name="Zouine M."/>
            <person name="Zahm M."/>
            <person name="Kreplak J."/>
            <person name="Mayjonade B."/>
            <person name="Satge C."/>
            <person name="Perez M."/>
            <person name="Cauet S."/>
            <person name="Marande W."/>
            <person name="Chantry-Darmon C."/>
            <person name="Lopez-Roques C."/>
            <person name="Bouchez O."/>
            <person name="Berard A."/>
            <person name="Debelle F."/>
            <person name="Munos S."/>
            <person name="Bendahmane A."/>
            <person name="Berges H."/>
            <person name="Niebel A."/>
            <person name="Buitink J."/>
            <person name="Frugier F."/>
            <person name="Benhamed M."/>
            <person name="Crespi M."/>
            <person name="Gouzy J."/>
            <person name="Gamas P."/>
        </authorList>
    </citation>
    <scope>NUCLEOTIDE SEQUENCE [LARGE SCALE GENOMIC DNA]</scope>
    <source>
        <strain evidence="7">cv. Jemalong A17</strain>
    </source>
</reference>
<evidence type="ECO:0000313" key="6">
    <source>
        <dbReference type="Proteomes" id="UP000002051"/>
    </source>
</evidence>
<dbReference type="SUPFAM" id="SSF53756">
    <property type="entry name" value="UDP-Glycosyltransferase/glycogen phosphorylase"/>
    <property type="match status" value="1"/>
</dbReference>
<evidence type="ECO:0000256" key="2">
    <source>
        <dbReference type="ARBA" id="ARBA00022679"/>
    </source>
</evidence>
<dbReference type="EMBL" id="PSQE01000005">
    <property type="protein sequence ID" value="RHN58201.1"/>
    <property type="molecule type" value="Genomic_DNA"/>
</dbReference>
<dbReference type="FunFam" id="3.40.50.2000:FF:000056">
    <property type="entry name" value="Glycosyltransferase"/>
    <property type="match status" value="1"/>
</dbReference>
<evidence type="ECO:0000313" key="3">
    <source>
        <dbReference type="EMBL" id="AET01056.2"/>
    </source>
</evidence>
<evidence type="ECO:0000313" key="7">
    <source>
        <dbReference type="Proteomes" id="UP000265566"/>
    </source>
</evidence>
<proteinExistence type="inferred from homology"/>
<organism evidence="3 6">
    <name type="scientific">Medicago truncatula</name>
    <name type="common">Barrel medic</name>
    <name type="synonym">Medicago tribuloides</name>
    <dbReference type="NCBI Taxonomy" id="3880"/>
    <lineage>
        <taxon>Eukaryota</taxon>
        <taxon>Viridiplantae</taxon>
        <taxon>Streptophyta</taxon>
        <taxon>Embryophyta</taxon>
        <taxon>Tracheophyta</taxon>
        <taxon>Spermatophyta</taxon>
        <taxon>Magnoliopsida</taxon>
        <taxon>eudicotyledons</taxon>
        <taxon>Gunneridae</taxon>
        <taxon>Pentapetalae</taxon>
        <taxon>rosids</taxon>
        <taxon>fabids</taxon>
        <taxon>Fabales</taxon>
        <taxon>Fabaceae</taxon>
        <taxon>Papilionoideae</taxon>
        <taxon>50 kb inversion clade</taxon>
        <taxon>NPAAA clade</taxon>
        <taxon>Hologalegina</taxon>
        <taxon>IRL clade</taxon>
        <taxon>Trifolieae</taxon>
        <taxon>Medicago</taxon>
    </lineage>
</organism>
<dbReference type="OrthoDB" id="5835829at2759"/>
<reference evidence="5" key="3">
    <citation type="submission" date="2015-04" db="UniProtKB">
        <authorList>
            <consortium name="EnsemblPlants"/>
        </authorList>
    </citation>
    <scope>IDENTIFICATION</scope>
    <source>
        <strain evidence="5">cv. Jemalong A17</strain>
    </source>
</reference>
<reference evidence="4" key="5">
    <citation type="journal article" date="2018" name="Nat. Plants">
        <title>Whole-genome landscape of Medicago truncatula symbiotic genes.</title>
        <authorList>
            <person name="Pecrix Y."/>
            <person name="Gamas P."/>
            <person name="Carrere S."/>
        </authorList>
    </citation>
    <scope>NUCLEOTIDE SEQUENCE</scope>
    <source>
        <tissue evidence="4">Leaves</tissue>
    </source>
</reference>
<dbReference type="AlphaFoldDB" id="G7KFD9"/>
<dbReference type="Gene3D" id="3.40.50.2000">
    <property type="entry name" value="Glycogen Phosphorylase B"/>
    <property type="match status" value="2"/>
</dbReference>
<reference evidence="3 6" key="1">
    <citation type="journal article" date="2011" name="Nature">
        <title>The Medicago genome provides insight into the evolution of rhizobial symbioses.</title>
        <authorList>
            <person name="Young N.D."/>
            <person name="Debelle F."/>
            <person name="Oldroyd G.E."/>
            <person name="Geurts R."/>
            <person name="Cannon S.B."/>
            <person name="Udvardi M.K."/>
            <person name="Benedito V.A."/>
            <person name="Mayer K.F."/>
            <person name="Gouzy J."/>
            <person name="Schoof H."/>
            <person name="Van de Peer Y."/>
            <person name="Proost S."/>
            <person name="Cook D.R."/>
            <person name="Meyers B.C."/>
            <person name="Spannagl M."/>
            <person name="Cheung F."/>
            <person name="De Mita S."/>
            <person name="Krishnakumar V."/>
            <person name="Gundlach H."/>
            <person name="Zhou S."/>
            <person name="Mudge J."/>
            <person name="Bharti A.K."/>
            <person name="Murray J.D."/>
            <person name="Naoumkina M.A."/>
            <person name="Rosen B."/>
            <person name="Silverstein K.A."/>
            <person name="Tang H."/>
            <person name="Rombauts S."/>
            <person name="Zhao P.X."/>
            <person name="Zhou P."/>
            <person name="Barbe V."/>
            <person name="Bardou P."/>
            <person name="Bechner M."/>
            <person name="Bellec A."/>
            <person name="Berger A."/>
            <person name="Berges H."/>
            <person name="Bidwell S."/>
            <person name="Bisseling T."/>
            <person name="Choisne N."/>
            <person name="Couloux A."/>
            <person name="Denny R."/>
            <person name="Deshpande S."/>
            <person name="Dai X."/>
            <person name="Doyle J.J."/>
            <person name="Dudez A.M."/>
            <person name="Farmer A.D."/>
            <person name="Fouteau S."/>
            <person name="Franken C."/>
            <person name="Gibelin C."/>
            <person name="Gish J."/>
            <person name="Goldstein S."/>
            <person name="Gonzalez A.J."/>
            <person name="Green P.J."/>
            <person name="Hallab A."/>
            <person name="Hartog M."/>
            <person name="Hua A."/>
            <person name="Humphray S.J."/>
            <person name="Jeong D.H."/>
            <person name="Jing Y."/>
            <person name="Jocker A."/>
            <person name="Kenton S.M."/>
            <person name="Kim D.J."/>
            <person name="Klee K."/>
            <person name="Lai H."/>
            <person name="Lang C."/>
            <person name="Lin S."/>
            <person name="Macmil S.L."/>
            <person name="Magdelenat G."/>
            <person name="Matthews L."/>
            <person name="McCorrison J."/>
            <person name="Monaghan E.L."/>
            <person name="Mun J.H."/>
            <person name="Najar F.Z."/>
            <person name="Nicholson C."/>
            <person name="Noirot C."/>
            <person name="O'Bleness M."/>
            <person name="Paule C.R."/>
            <person name="Poulain J."/>
            <person name="Prion F."/>
            <person name="Qin B."/>
            <person name="Qu C."/>
            <person name="Retzel E.F."/>
            <person name="Riddle C."/>
            <person name="Sallet E."/>
            <person name="Samain S."/>
            <person name="Samson N."/>
            <person name="Sanders I."/>
            <person name="Saurat O."/>
            <person name="Scarpelli C."/>
            <person name="Schiex T."/>
            <person name="Segurens B."/>
            <person name="Severin A.J."/>
            <person name="Sherrier D.J."/>
            <person name="Shi R."/>
            <person name="Sims S."/>
            <person name="Singer S.R."/>
            <person name="Sinharoy S."/>
            <person name="Sterck L."/>
            <person name="Viollet A."/>
            <person name="Wang B.B."/>
            <person name="Wang K."/>
            <person name="Wang M."/>
            <person name="Wang X."/>
            <person name="Warfsmann J."/>
            <person name="Weissenbach J."/>
            <person name="White D.D."/>
            <person name="White J.D."/>
            <person name="Wiley G.B."/>
            <person name="Wincker P."/>
            <person name="Xing Y."/>
            <person name="Yang L."/>
            <person name="Yao Z."/>
            <person name="Ying F."/>
            <person name="Zhai J."/>
            <person name="Zhou L."/>
            <person name="Zuber A."/>
            <person name="Denarie J."/>
            <person name="Dixon R.A."/>
            <person name="May G.D."/>
            <person name="Schwartz D.C."/>
            <person name="Rogers J."/>
            <person name="Quetier F."/>
            <person name="Town C.D."/>
            <person name="Roe B.A."/>
        </authorList>
    </citation>
    <scope>NUCLEOTIDE SEQUENCE [LARGE SCALE GENOMIC DNA]</scope>
    <source>
        <strain evidence="3">A17</strain>
        <strain evidence="5 6">cv. Jemalong A17</strain>
    </source>
</reference>
<evidence type="ECO:0000256" key="1">
    <source>
        <dbReference type="ARBA" id="ARBA00009995"/>
    </source>
</evidence>
<dbReference type="Gramene" id="rna33819">
    <property type="protein sequence ID" value="RHN58201.1"/>
    <property type="gene ID" value="gene33819"/>
</dbReference>
<protein>
    <submittedName>
        <fullName evidence="4">Putative hexosyltransferase</fullName>
        <ecNumber evidence="4">2.4.1.-</ecNumber>
    </submittedName>
    <submittedName>
        <fullName evidence="3">UDP-glucosyltransferase family protein</fullName>
    </submittedName>
</protein>
<dbReference type="HOGENOM" id="CLU_001724_0_2_1"/>
<keyword evidence="2 4" id="KW-0808">Transferase</keyword>
<dbReference type="GO" id="GO:0035251">
    <property type="term" value="F:UDP-glucosyltransferase activity"/>
    <property type="evidence" value="ECO:0000318"/>
    <property type="project" value="GO_Central"/>
</dbReference>
<accession>A0A0C3XVL7</accession>
<dbReference type="InterPro" id="IPR002213">
    <property type="entry name" value="UDP_glucos_trans"/>
</dbReference>
<dbReference type="Pfam" id="PF00201">
    <property type="entry name" value="UDPGT"/>
    <property type="match status" value="1"/>
</dbReference>
<dbReference type="CDD" id="cd03784">
    <property type="entry name" value="GT1_Gtf-like"/>
    <property type="match status" value="1"/>
</dbReference>
<dbReference type="KEGG" id="mtr:11429355"/>
<accession>G7KFD9</accession>
<dbReference type="EMBL" id="CM001221">
    <property type="protein sequence ID" value="AET01056.2"/>
    <property type="molecule type" value="Genomic_DNA"/>
</dbReference>
<dbReference type="PANTHER" id="PTHR11926">
    <property type="entry name" value="GLUCOSYL/GLUCURONOSYL TRANSFERASES"/>
    <property type="match status" value="1"/>
</dbReference>
<gene>
    <name evidence="5" type="primary">11429355</name>
    <name evidence="3" type="ordered locus">MTR_5g098960</name>
    <name evidence="4" type="ORF">MtrunA17_Chr5g0448551</name>
</gene>
<dbReference type="EC" id="2.4.1.-" evidence="4"/>